<dbReference type="RefSeq" id="WP_160367532.1">
    <property type="nucleotide sequence ID" value="NZ_WSQA01000002.1"/>
</dbReference>
<evidence type="ECO:0000313" key="2">
    <source>
        <dbReference type="EMBL" id="MVZ60873.1"/>
    </source>
</evidence>
<evidence type="ECO:0000256" key="1">
    <source>
        <dbReference type="SAM" id="SignalP"/>
    </source>
</evidence>
<dbReference type="AlphaFoldDB" id="A0A6N8KTU2"/>
<evidence type="ECO:0008006" key="4">
    <source>
        <dbReference type="Google" id="ProtNLM"/>
    </source>
</evidence>
<feature type="signal peptide" evidence="1">
    <location>
        <begin position="1"/>
        <end position="23"/>
    </location>
</feature>
<organism evidence="2 3">
    <name type="scientific">Sphingobacterium humi</name>
    <dbReference type="NCBI Taxonomy" id="1796905"/>
    <lineage>
        <taxon>Bacteria</taxon>
        <taxon>Pseudomonadati</taxon>
        <taxon>Bacteroidota</taxon>
        <taxon>Sphingobacteriia</taxon>
        <taxon>Sphingobacteriales</taxon>
        <taxon>Sphingobacteriaceae</taxon>
        <taxon>Sphingobacterium</taxon>
    </lineage>
</organism>
<dbReference type="Proteomes" id="UP000435036">
    <property type="component" value="Unassembled WGS sequence"/>
</dbReference>
<feature type="chain" id="PRO_5027120349" description="DUF4840 domain-containing protein" evidence="1">
    <location>
        <begin position="24"/>
        <end position="194"/>
    </location>
</feature>
<name>A0A6N8KTU2_9SPHI</name>
<keyword evidence="1" id="KW-0732">Signal</keyword>
<keyword evidence="3" id="KW-1185">Reference proteome</keyword>
<dbReference type="OrthoDB" id="1055762at2"/>
<dbReference type="PROSITE" id="PS51257">
    <property type="entry name" value="PROKAR_LIPOPROTEIN"/>
    <property type="match status" value="1"/>
</dbReference>
<evidence type="ECO:0000313" key="3">
    <source>
        <dbReference type="Proteomes" id="UP000435036"/>
    </source>
</evidence>
<reference evidence="2 3" key="1">
    <citation type="submission" date="2019-12" db="EMBL/GenBank/DDBJ databases">
        <authorList>
            <person name="Dong K."/>
        </authorList>
    </citation>
    <scope>NUCLEOTIDE SEQUENCE [LARGE SCALE GENOMIC DNA]</scope>
    <source>
        <strain evidence="2 3">JCM 31225</strain>
    </source>
</reference>
<sequence>MKPFYLFLSILLMLSSCSKSDHAADEGTDEYQIANGYYYWSTEQKIPLWSDDSYYLVQLKAGHKASDLDSPFKEKIVVAAEDRFILDKANFNAFNQVHKQLIEKAIPTYKMKDGYSLRPTGNIVIKLKAGVKLTQVLLIVDKQAVLENENEFMDDVYELRVNDITQTLKVGNKIKESGLVEFSHPDFFADIVLN</sequence>
<accession>A0A6N8KTU2</accession>
<protein>
    <recommendedName>
        <fullName evidence="4">DUF4840 domain-containing protein</fullName>
    </recommendedName>
</protein>
<comment type="caution">
    <text evidence="2">The sequence shown here is derived from an EMBL/GenBank/DDBJ whole genome shotgun (WGS) entry which is preliminary data.</text>
</comment>
<gene>
    <name evidence="2" type="ORF">GQF63_02440</name>
</gene>
<dbReference type="EMBL" id="WSQA01000002">
    <property type="protein sequence ID" value="MVZ60873.1"/>
    <property type="molecule type" value="Genomic_DNA"/>
</dbReference>
<proteinExistence type="predicted"/>